<evidence type="ECO:0000313" key="2">
    <source>
        <dbReference type="EMBL" id="KAA5601986.1"/>
    </source>
</evidence>
<gene>
    <name evidence="2" type="ORF">F1193_07495</name>
</gene>
<sequence>MITPTLPARAGVGFKSQHLDAILADPGPIGFVEVHAENYMGDGGRPHAQLAALHQRFALSIHGVGLSIGADRPLDRAHLARLRRLCDRHAPESFSEHLAWSSHGEVFLNDLLPIPYTAVTLARVADHVAEVQDVLGRRMLLENPATYVLFADSTIAEVDFLAEVVRRSGCGLLLDIANVFVSAVNHGTDAQAYLAGFPLADVGEIHLAGHAVAEDEGGVPLLIDAHDSPVPDPVWALYGHVLARSGPLPTLIEWDNDVPTWPILRGEAAAAERWLADAAAARSVA</sequence>
<organism evidence="2 3">
    <name type="scientific">Blastochloris sulfoviridis</name>
    <dbReference type="NCBI Taxonomy" id="50712"/>
    <lineage>
        <taxon>Bacteria</taxon>
        <taxon>Pseudomonadati</taxon>
        <taxon>Pseudomonadota</taxon>
        <taxon>Alphaproteobacteria</taxon>
        <taxon>Hyphomicrobiales</taxon>
        <taxon>Blastochloridaceae</taxon>
        <taxon>Blastochloris</taxon>
    </lineage>
</organism>
<dbReference type="RefSeq" id="WP_150097064.1">
    <property type="nucleotide sequence ID" value="NZ_VWPL01000010.1"/>
</dbReference>
<keyword evidence="3" id="KW-1185">Reference proteome</keyword>
<dbReference type="Pfam" id="PF05114">
    <property type="entry name" value="MbnB_TglH_ChrH"/>
    <property type="match status" value="1"/>
</dbReference>
<dbReference type="InterPro" id="IPR007801">
    <property type="entry name" value="MbnB/TglH/ChrH"/>
</dbReference>
<evidence type="ECO:0000313" key="3">
    <source>
        <dbReference type="Proteomes" id="UP000323886"/>
    </source>
</evidence>
<comment type="caution">
    <text evidence="2">The sequence shown here is derived from an EMBL/GenBank/DDBJ whole genome shotgun (WGS) entry which is preliminary data.</text>
</comment>
<dbReference type="NCBIfam" id="NF003818">
    <property type="entry name" value="PRK05409.1"/>
    <property type="match status" value="1"/>
</dbReference>
<evidence type="ECO:0000256" key="1">
    <source>
        <dbReference type="HAMAP-Rule" id="MF_00697"/>
    </source>
</evidence>
<dbReference type="PANTHER" id="PTHR42194:SF1">
    <property type="entry name" value="UPF0276 PROTEIN HI_1600"/>
    <property type="match status" value="1"/>
</dbReference>
<dbReference type="Proteomes" id="UP000323886">
    <property type="component" value="Unassembled WGS sequence"/>
</dbReference>
<dbReference type="OrthoDB" id="9763101at2"/>
<dbReference type="SUPFAM" id="SSF51658">
    <property type="entry name" value="Xylose isomerase-like"/>
    <property type="match status" value="1"/>
</dbReference>
<accession>A0A5M6I1E1</accession>
<name>A0A5M6I1E1_9HYPH</name>
<dbReference type="HAMAP" id="MF_00697">
    <property type="entry name" value="UPF0276"/>
    <property type="match status" value="1"/>
</dbReference>
<dbReference type="PANTHER" id="PTHR42194">
    <property type="entry name" value="UPF0276 PROTEIN HI_1600"/>
    <property type="match status" value="1"/>
</dbReference>
<proteinExistence type="inferred from homology"/>
<reference evidence="2 3" key="1">
    <citation type="submission" date="2019-09" db="EMBL/GenBank/DDBJ databases">
        <title>Draft Whole-Genome sequence of Blastochloris sulfoviridis DSM 729.</title>
        <authorList>
            <person name="Meyer T.E."/>
            <person name="Kyndt J.A."/>
        </authorList>
    </citation>
    <scope>NUCLEOTIDE SEQUENCE [LARGE SCALE GENOMIC DNA]</scope>
    <source>
        <strain evidence="2 3">DSM 729</strain>
    </source>
</reference>
<comment type="similarity">
    <text evidence="1">Belongs to the UPF0276 family.</text>
</comment>
<dbReference type="InterPro" id="IPR036237">
    <property type="entry name" value="Xyl_isomerase-like_sf"/>
</dbReference>
<dbReference type="EMBL" id="VWPL01000010">
    <property type="protein sequence ID" value="KAA5601986.1"/>
    <property type="molecule type" value="Genomic_DNA"/>
</dbReference>
<protein>
    <recommendedName>
        <fullName evidence="1">UPF0276 protein F1193_07495</fullName>
    </recommendedName>
</protein>
<dbReference type="AlphaFoldDB" id="A0A5M6I1E1"/>
<dbReference type="Gene3D" id="3.20.20.150">
    <property type="entry name" value="Divalent-metal-dependent TIM barrel enzymes"/>
    <property type="match status" value="1"/>
</dbReference>